<proteinExistence type="predicted"/>
<dbReference type="Pfam" id="PF24626">
    <property type="entry name" value="SH3_Tf2-1"/>
    <property type="match status" value="1"/>
</dbReference>
<feature type="domain" description="Tf2-1-like SH3-like" evidence="1">
    <location>
        <begin position="77"/>
        <end position="141"/>
    </location>
</feature>
<organism evidence="2 3">
    <name type="scientific">Tanacetum coccineum</name>
    <dbReference type="NCBI Taxonomy" id="301880"/>
    <lineage>
        <taxon>Eukaryota</taxon>
        <taxon>Viridiplantae</taxon>
        <taxon>Streptophyta</taxon>
        <taxon>Embryophyta</taxon>
        <taxon>Tracheophyta</taxon>
        <taxon>Spermatophyta</taxon>
        <taxon>Magnoliopsida</taxon>
        <taxon>eudicotyledons</taxon>
        <taxon>Gunneridae</taxon>
        <taxon>Pentapetalae</taxon>
        <taxon>asterids</taxon>
        <taxon>campanulids</taxon>
        <taxon>Asterales</taxon>
        <taxon>Asteraceae</taxon>
        <taxon>Asteroideae</taxon>
        <taxon>Anthemideae</taxon>
        <taxon>Anthemidinae</taxon>
        <taxon>Tanacetum</taxon>
    </lineage>
</organism>
<sequence length="174" mass="20013">MGDLPVLLETLRSVRDAMEILVAVIWAEIGESSFDCTELVQETTDKVALIKEKPKAARDRQKSYADNRRKPLEFEVGDRVMLKVLPWKGVIRFGKKGKLAPRYVGPFEILERIGPVAYRLRLPEELKWSHDMFHMSNLKKCLADASLHVPLDEIKVDKTLCFVEETCEIMERLS</sequence>
<evidence type="ECO:0000313" key="3">
    <source>
        <dbReference type="Proteomes" id="UP001151760"/>
    </source>
</evidence>
<dbReference type="Proteomes" id="UP001151760">
    <property type="component" value="Unassembled WGS sequence"/>
</dbReference>
<reference evidence="2" key="2">
    <citation type="submission" date="2022-01" db="EMBL/GenBank/DDBJ databases">
        <authorList>
            <person name="Yamashiro T."/>
            <person name="Shiraishi A."/>
            <person name="Satake H."/>
            <person name="Nakayama K."/>
        </authorList>
    </citation>
    <scope>NUCLEOTIDE SEQUENCE</scope>
</reference>
<dbReference type="PANTHER" id="PTHR46148">
    <property type="entry name" value="CHROMO DOMAIN-CONTAINING PROTEIN"/>
    <property type="match status" value="1"/>
</dbReference>
<evidence type="ECO:0000259" key="1">
    <source>
        <dbReference type="Pfam" id="PF24626"/>
    </source>
</evidence>
<protein>
    <recommendedName>
        <fullName evidence="1">Tf2-1-like SH3-like domain-containing protein</fullName>
    </recommendedName>
</protein>
<reference evidence="2" key="1">
    <citation type="journal article" date="2022" name="Int. J. Mol. Sci.">
        <title>Draft Genome of Tanacetum Coccineum: Genomic Comparison of Closely Related Tanacetum-Family Plants.</title>
        <authorList>
            <person name="Yamashiro T."/>
            <person name="Shiraishi A."/>
            <person name="Nakayama K."/>
            <person name="Satake H."/>
        </authorList>
    </citation>
    <scope>NUCLEOTIDE SEQUENCE</scope>
</reference>
<comment type="caution">
    <text evidence="2">The sequence shown here is derived from an EMBL/GenBank/DDBJ whole genome shotgun (WGS) entry which is preliminary data.</text>
</comment>
<gene>
    <name evidence="2" type="ORF">Tco_0819928</name>
</gene>
<keyword evidence="3" id="KW-1185">Reference proteome</keyword>
<accession>A0ABQ5A9Q4</accession>
<dbReference type="InterPro" id="IPR056924">
    <property type="entry name" value="SH3_Tf2-1"/>
</dbReference>
<evidence type="ECO:0000313" key="2">
    <source>
        <dbReference type="EMBL" id="GJS98758.1"/>
    </source>
</evidence>
<name>A0ABQ5A9Q4_9ASTR</name>
<dbReference type="EMBL" id="BQNB010012068">
    <property type="protein sequence ID" value="GJS98758.1"/>
    <property type="molecule type" value="Genomic_DNA"/>
</dbReference>
<dbReference type="PANTHER" id="PTHR46148:SF59">
    <property type="entry name" value="NUCLEOTIDYLTRANSFERASE, RIBONUCLEASE H"/>
    <property type="match status" value="1"/>
</dbReference>